<comment type="caution">
    <text evidence="2">The sequence shown here is derived from an EMBL/GenBank/DDBJ whole genome shotgun (WGS) entry which is preliminary data.</text>
</comment>
<sequence length="195" mass="22118">MHSVTSASAHPDTPPQHNTSQSTTQYMTQPNFAHTTPTSAITHTIPNPPTRTYPMVTHPNLRDAMYDKYNALIKNSTWVLVLKPPNINMVWSMWLFRHKCHADGSLSSTKRSTSGYCVFLGDNLLLCSSGRNISRLNVVRDMVARGQVRVLRVPSRYHSGRNISRLNVVRDIVARGQVRVLRVPSRYQYANIFTK</sequence>
<evidence type="ECO:0000256" key="1">
    <source>
        <dbReference type="SAM" id="MobiDB-lite"/>
    </source>
</evidence>
<accession>A0A699J2A4</accession>
<name>A0A699J2A4_TANCI</name>
<dbReference type="AlphaFoldDB" id="A0A699J2A4"/>
<feature type="region of interest" description="Disordered" evidence="1">
    <location>
        <begin position="1"/>
        <end position="53"/>
    </location>
</feature>
<organism evidence="2">
    <name type="scientific">Tanacetum cinerariifolium</name>
    <name type="common">Dalmatian daisy</name>
    <name type="synonym">Chrysanthemum cinerariifolium</name>
    <dbReference type="NCBI Taxonomy" id="118510"/>
    <lineage>
        <taxon>Eukaryota</taxon>
        <taxon>Viridiplantae</taxon>
        <taxon>Streptophyta</taxon>
        <taxon>Embryophyta</taxon>
        <taxon>Tracheophyta</taxon>
        <taxon>Spermatophyta</taxon>
        <taxon>Magnoliopsida</taxon>
        <taxon>eudicotyledons</taxon>
        <taxon>Gunneridae</taxon>
        <taxon>Pentapetalae</taxon>
        <taxon>asterids</taxon>
        <taxon>campanulids</taxon>
        <taxon>Asterales</taxon>
        <taxon>Asteraceae</taxon>
        <taxon>Asteroideae</taxon>
        <taxon>Anthemideae</taxon>
        <taxon>Anthemidinae</taxon>
        <taxon>Tanacetum</taxon>
    </lineage>
</organism>
<gene>
    <name evidence="2" type="ORF">Tci_577894</name>
</gene>
<dbReference type="EMBL" id="BKCJ010362643">
    <property type="protein sequence ID" value="GFA05922.1"/>
    <property type="molecule type" value="Genomic_DNA"/>
</dbReference>
<evidence type="ECO:0000313" key="2">
    <source>
        <dbReference type="EMBL" id="GFA05922.1"/>
    </source>
</evidence>
<protein>
    <submittedName>
        <fullName evidence="2">Ribonuclease H-like domain-containing protein</fullName>
    </submittedName>
</protein>
<reference evidence="2" key="1">
    <citation type="journal article" date="2019" name="Sci. Rep.">
        <title>Draft genome of Tanacetum cinerariifolium, the natural source of mosquito coil.</title>
        <authorList>
            <person name="Yamashiro T."/>
            <person name="Shiraishi A."/>
            <person name="Satake H."/>
            <person name="Nakayama K."/>
        </authorList>
    </citation>
    <scope>NUCLEOTIDE SEQUENCE</scope>
</reference>
<feature type="compositionally biased region" description="Polar residues" evidence="1">
    <location>
        <begin position="15"/>
        <end position="45"/>
    </location>
</feature>
<proteinExistence type="predicted"/>